<evidence type="ECO:0000313" key="8">
    <source>
        <dbReference type="Proteomes" id="UP000070352"/>
    </source>
</evidence>
<evidence type="ECO:0000256" key="5">
    <source>
        <dbReference type="RuleBase" id="RU363094"/>
    </source>
</evidence>
<gene>
    <name evidence="7" type="ORF">U473_13915</name>
</gene>
<feature type="domain" description="N-acetyltransferase" evidence="6">
    <location>
        <begin position="1"/>
        <end position="133"/>
    </location>
</feature>
<comment type="similarity">
    <text evidence="1 5">Belongs to the acetyltransferase family. RimI subfamily.</text>
</comment>
<reference evidence="7 8" key="1">
    <citation type="submission" date="2016-02" db="EMBL/GenBank/DDBJ databases">
        <title>Draft Genome for Tepidibacillus decaturensis nov. sp. Strain Z9, an Anaerobic, Moderately Thermophilic and Heterotrophic Bacterium from Deep Subsurface of the Illinois Basin, USA.</title>
        <authorList>
            <person name="Dong Y."/>
            <person name="Chang J.Y."/>
            <person name="Sanford R."/>
            <person name="Fouke B.W."/>
        </authorList>
    </citation>
    <scope>NUCLEOTIDE SEQUENCE [LARGE SCALE GENOMIC DNA]</scope>
    <source>
        <strain evidence="7 8">Z9</strain>
    </source>
</reference>
<keyword evidence="4" id="KW-0012">Acyltransferase</keyword>
<evidence type="ECO:0000256" key="2">
    <source>
        <dbReference type="ARBA" id="ARBA00022490"/>
    </source>
</evidence>
<dbReference type="CDD" id="cd04301">
    <property type="entry name" value="NAT_SF"/>
    <property type="match status" value="1"/>
</dbReference>
<keyword evidence="2 5" id="KW-0963">Cytoplasm</keyword>
<dbReference type="AlphaFoldDB" id="A0A135L0S7"/>
<dbReference type="EMBL" id="LSKU01000002">
    <property type="protein sequence ID" value="KXG42598.1"/>
    <property type="molecule type" value="Genomic_DNA"/>
</dbReference>
<dbReference type="PROSITE" id="PS51186">
    <property type="entry name" value="GNAT"/>
    <property type="match status" value="1"/>
</dbReference>
<dbReference type="STRING" id="1413211.U473_13915"/>
<dbReference type="Gene3D" id="3.40.630.30">
    <property type="match status" value="1"/>
</dbReference>
<dbReference type="Pfam" id="PF00583">
    <property type="entry name" value="Acetyltransf_1"/>
    <property type="match status" value="1"/>
</dbReference>
<comment type="catalytic activity">
    <reaction evidence="5">
        <text>N-terminal L-alanyl-[ribosomal protein bS18] + acetyl-CoA = N-terminal N(alpha)-acetyl-L-alanyl-[ribosomal protein bS18] + CoA + H(+)</text>
        <dbReference type="Rhea" id="RHEA:43756"/>
        <dbReference type="Rhea" id="RHEA-COMP:10676"/>
        <dbReference type="Rhea" id="RHEA-COMP:10677"/>
        <dbReference type="ChEBI" id="CHEBI:15378"/>
        <dbReference type="ChEBI" id="CHEBI:57287"/>
        <dbReference type="ChEBI" id="CHEBI:57288"/>
        <dbReference type="ChEBI" id="CHEBI:64718"/>
        <dbReference type="ChEBI" id="CHEBI:83683"/>
        <dbReference type="EC" id="2.3.1.266"/>
    </reaction>
</comment>
<sequence>MWNVEQASFSKPWSKEAFVSEMTTNRFAQYYVLEIEGDIVGYAGMWIILDEAHVTNIAIHPHARGQKLGELMMRHLMAIAKMFGAKSMTLEVRVSNQIAQNLYRKLGFKEEGLRKNYYADTMEDAIIMWVNLE</sequence>
<comment type="function">
    <text evidence="5">Acetylates the N-terminal alanine of ribosomal protein bS18.</text>
</comment>
<dbReference type="GO" id="GO:0008999">
    <property type="term" value="F:protein-N-terminal-alanine acetyltransferase activity"/>
    <property type="evidence" value="ECO:0007669"/>
    <property type="project" value="UniProtKB-EC"/>
</dbReference>
<dbReference type="Proteomes" id="UP000070352">
    <property type="component" value="Unassembled WGS sequence"/>
</dbReference>
<dbReference type="PANTHER" id="PTHR43420:SF44">
    <property type="entry name" value="ACETYLTRANSFERASE YPEA"/>
    <property type="match status" value="1"/>
</dbReference>
<dbReference type="EC" id="2.3.1.266" evidence="5"/>
<dbReference type="NCBIfam" id="TIGR01575">
    <property type="entry name" value="rimI"/>
    <property type="match status" value="1"/>
</dbReference>
<name>A0A135L0S7_9BACI</name>
<dbReference type="InterPro" id="IPR006464">
    <property type="entry name" value="AcTrfase_RimI/Ard1"/>
</dbReference>
<comment type="caution">
    <text evidence="7">The sequence shown here is derived from an EMBL/GenBank/DDBJ whole genome shotgun (WGS) entry which is preliminary data.</text>
</comment>
<evidence type="ECO:0000256" key="4">
    <source>
        <dbReference type="ARBA" id="ARBA00023315"/>
    </source>
</evidence>
<comment type="subcellular location">
    <subcellularLocation>
        <location evidence="5">Cytoplasm</location>
    </subcellularLocation>
</comment>
<proteinExistence type="inferred from homology"/>
<evidence type="ECO:0000259" key="6">
    <source>
        <dbReference type="PROSITE" id="PS51186"/>
    </source>
</evidence>
<dbReference type="InterPro" id="IPR016181">
    <property type="entry name" value="Acyl_CoA_acyltransferase"/>
</dbReference>
<evidence type="ECO:0000256" key="1">
    <source>
        <dbReference type="ARBA" id="ARBA00005395"/>
    </source>
</evidence>
<dbReference type="PANTHER" id="PTHR43420">
    <property type="entry name" value="ACETYLTRANSFERASE"/>
    <property type="match status" value="1"/>
</dbReference>
<protein>
    <recommendedName>
        <fullName evidence="5">[Ribosomal protein bS18]-alanine N-acetyltransferase</fullName>
        <ecNumber evidence="5">2.3.1.266</ecNumber>
    </recommendedName>
</protein>
<dbReference type="InterPro" id="IPR000182">
    <property type="entry name" value="GNAT_dom"/>
</dbReference>
<accession>A0A135L0S7</accession>
<dbReference type="SUPFAM" id="SSF55729">
    <property type="entry name" value="Acyl-CoA N-acyltransferases (Nat)"/>
    <property type="match status" value="1"/>
</dbReference>
<evidence type="ECO:0000256" key="3">
    <source>
        <dbReference type="ARBA" id="ARBA00022679"/>
    </source>
</evidence>
<keyword evidence="8" id="KW-1185">Reference proteome</keyword>
<evidence type="ECO:0000313" key="7">
    <source>
        <dbReference type="EMBL" id="KXG42598.1"/>
    </source>
</evidence>
<organism evidence="7 8">
    <name type="scientific">Tepidibacillus decaturensis</name>
    <dbReference type="NCBI Taxonomy" id="1413211"/>
    <lineage>
        <taxon>Bacteria</taxon>
        <taxon>Bacillati</taxon>
        <taxon>Bacillota</taxon>
        <taxon>Bacilli</taxon>
        <taxon>Bacillales</taxon>
        <taxon>Bacillaceae</taxon>
        <taxon>Tepidibacillus</taxon>
    </lineage>
</organism>
<dbReference type="InterPro" id="IPR050680">
    <property type="entry name" value="YpeA/RimI_acetyltransf"/>
</dbReference>
<keyword evidence="3 7" id="KW-0808">Transferase</keyword>
<dbReference type="GO" id="GO:0005737">
    <property type="term" value="C:cytoplasm"/>
    <property type="evidence" value="ECO:0007669"/>
    <property type="project" value="UniProtKB-SubCell"/>
</dbReference>